<dbReference type="EMBL" id="BARS01056695">
    <property type="protein sequence ID" value="GAG44919.1"/>
    <property type="molecule type" value="Genomic_DNA"/>
</dbReference>
<dbReference type="NCBIfam" id="TIGR00165">
    <property type="entry name" value="S18"/>
    <property type="match status" value="1"/>
</dbReference>
<dbReference type="GO" id="GO:0003735">
    <property type="term" value="F:structural constituent of ribosome"/>
    <property type="evidence" value="ECO:0007669"/>
    <property type="project" value="InterPro"/>
</dbReference>
<protein>
    <recommendedName>
        <fullName evidence="5">30S ribosomal protein S18</fullName>
    </recommendedName>
</protein>
<name>X0XP26_9ZZZZ</name>
<dbReference type="GO" id="GO:0070181">
    <property type="term" value="F:small ribosomal subunit rRNA binding"/>
    <property type="evidence" value="ECO:0007669"/>
    <property type="project" value="TreeGrafter"/>
</dbReference>
<gene>
    <name evidence="4" type="ORF">S01H1_83406</name>
</gene>
<dbReference type="SUPFAM" id="SSF46911">
    <property type="entry name" value="Ribosomal protein S18"/>
    <property type="match status" value="1"/>
</dbReference>
<dbReference type="Pfam" id="PF01084">
    <property type="entry name" value="Ribosomal_S18"/>
    <property type="match status" value="1"/>
</dbReference>
<evidence type="ECO:0000256" key="3">
    <source>
        <dbReference type="ARBA" id="ARBA00023274"/>
    </source>
</evidence>
<evidence type="ECO:0008006" key="5">
    <source>
        <dbReference type="Google" id="ProtNLM"/>
    </source>
</evidence>
<reference evidence="4" key="1">
    <citation type="journal article" date="2014" name="Front. Microbiol.">
        <title>High frequency of phylogenetically diverse reductive dehalogenase-homologous genes in deep subseafloor sedimentary metagenomes.</title>
        <authorList>
            <person name="Kawai M."/>
            <person name="Futagami T."/>
            <person name="Toyoda A."/>
            <person name="Takaki Y."/>
            <person name="Nishi S."/>
            <person name="Hori S."/>
            <person name="Arai W."/>
            <person name="Tsubouchi T."/>
            <person name="Morono Y."/>
            <person name="Uchiyama I."/>
            <person name="Ito T."/>
            <person name="Fujiyama A."/>
            <person name="Inagaki F."/>
            <person name="Takami H."/>
        </authorList>
    </citation>
    <scope>NUCLEOTIDE SEQUENCE</scope>
    <source>
        <strain evidence="4">Expedition CK06-06</strain>
    </source>
</reference>
<dbReference type="AlphaFoldDB" id="X0XP26"/>
<keyword evidence="3" id="KW-0687">Ribonucleoprotein</keyword>
<dbReference type="GO" id="GO:0006412">
    <property type="term" value="P:translation"/>
    <property type="evidence" value="ECO:0007669"/>
    <property type="project" value="InterPro"/>
</dbReference>
<evidence type="ECO:0000256" key="2">
    <source>
        <dbReference type="ARBA" id="ARBA00022980"/>
    </source>
</evidence>
<dbReference type="InterPro" id="IPR001648">
    <property type="entry name" value="Ribosomal_bS18"/>
</dbReference>
<accession>X0XP26</accession>
<comment type="similarity">
    <text evidence="1">Belongs to the bacterial ribosomal protein bS18 family.</text>
</comment>
<dbReference type="PANTHER" id="PTHR13479">
    <property type="entry name" value="30S RIBOSOMAL PROTEIN S18"/>
    <property type="match status" value="1"/>
</dbReference>
<proteinExistence type="inferred from homology"/>
<sequence length="70" mass="8262">MYEKEKQCYFCQRNIEEIDFKSTQILSRFISGLGKIRPRKKTNLCAKHQRKTATAIKRARQLGLLPFTTQ</sequence>
<evidence type="ECO:0000313" key="4">
    <source>
        <dbReference type="EMBL" id="GAG44919.1"/>
    </source>
</evidence>
<evidence type="ECO:0000256" key="1">
    <source>
        <dbReference type="ARBA" id="ARBA00005589"/>
    </source>
</evidence>
<dbReference type="Gene3D" id="4.10.640.10">
    <property type="entry name" value="Ribosomal protein S18"/>
    <property type="match status" value="1"/>
</dbReference>
<dbReference type="PRINTS" id="PR00974">
    <property type="entry name" value="RIBOSOMALS18"/>
</dbReference>
<dbReference type="GO" id="GO:0005840">
    <property type="term" value="C:ribosome"/>
    <property type="evidence" value="ECO:0007669"/>
    <property type="project" value="UniProtKB-KW"/>
</dbReference>
<keyword evidence="2" id="KW-0689">Ribosomal protein</keyword>
<dbReference type="HAMAP" id="MF_00270">
    <property type="entry name" value="Ribosomal_bS18"/>
    <property type="match status" value="1"/>
</dbReference>
<dbReference type="PANTHER" id="PTHR13479:SF40">
    <property type="entry name" value="SMALL RIBOSOMAL SUBUNIT PROTEIN BS18M"/>
    <property type="match status" value="1"/>
</dbReference>
<organism evidence="4">
    <name type="scientific">marine sediment metagenome</name>
    <dbReference type="NCBI Taxonomy" id="412755"/>
    <lineage>
        <taxon>unclassified sequences</taxon>
        <taxon>metagenomes</taxon>
        <taxon>ecological metagenomes</taxon>
    </lineage>
</organism>
<dbReference type="InterPro" id="IPR036870">
    <property type="entry name" value="Ribosomal_bS18_sf"/>
</dbReference>
<dbReference type="GO" id="GO:1990904">
    <property type="term" value="C:ribonucleoprotein complex"/>
    <property type="evidence" value="ECO:0007669"/>
    <property type="project" value="UniProtKB-KW"/>
</dbReference>
<comment type="caution">
    <text evidence="4">The sequence shown here is derived from an EMBL/GenBank/DDBJ whole genome shotgun (WGS) entry which is preliminary data.</text>
</comment>